<evidence type="ECO:0000256" key="5">
    <source>
        <dbReference type="ARBA" id="ARBA00023002"/>
    </source>
</evidence>
<name>A0A165YRB0_DAUCS</name>
<sequence>MTTRVAKSSKESSKPPKCKNNSKIAKKEKRCKGTNRSKEVEITRSKELQIASSTSLLQRLYGTCKDVFRSEGVADLHLSDVQALAHILDSMVPEDVGLCPEIKFFNPAAAFEGVPRVGYTSLYECKKFSLCIFFLPTNAVIPLHNHPGMTVFSKLLIGTMHVKAYDWVDQAESEDSSTPPSKFRLAKLKANGILSAPCDTSVLYPTSGGNIHEFRAVTPCAILDVIGPPYSLEEGRDSTYYNDIPYSALPKARKGSLINEEEAESYGWLEEIEMPNEAVMYGVHYMGPEIIETAP</sequence>
<keyword evidence="11" id="KW-1185">Reference proteome</keyword>
<dbReference type="Pfam" id="PF07847">
    <property type="entry name" value="PCO_ADO"/>
    <property type="match status" value="1"/>
</dbReference>
<dbReference type="InterPro" id="IPR012864">
    <property type="entry name" value="PCO/ADO"/>
</dbReference>
<evidence type="ECO:0000256" key="6">
    <source>
        <dbReference type="ARBA" id="ARBA00023004"/>
    </source>
</evidence>
<evidence type="ECO:0000256" key="2">
    <source>
        <dbReference type="ARBA" id="ARBA00006622"/>
    </source>
</evidence>
<organism evidence="9">
    <name type="scientific">Daucus carota subsp. sativus</name>
    <name type="common">Carrot</name>
    <dbReference type="NCBI Taxonomy" id="79200"/>
    <lineage>
        <taxon>Eukaryota</taxon>
        <taxon>Viridiplantae</taxon>
        <taxon>Streptophyta</taxon>
        <taxon>Embryophyta</taxon>
        <taxon>Tracheophyta</taxon>
        <taxon>Spermatophyta</taxon>
        <taxon>Magnoliopsida</taxon>
        <taxon>eudicotyledons</taxon>
        <taxon>Gunneridae</taxon>
        <taxon>Pentapetalae</taxon>
        <taxon>asterids</taxon>
        <taxon>campanulids</taxon>
        <taxon>Apiales</taxon>
        <taxon>Apiaceae</taxon>
        <taxon>Apioideae</taxon>
        <taxon>Scandiceae</taxon>
        <taxon>Daucinae</taxon>
        <taxon>Daucus</taxon>
        <taxon>Daucus sect. Daucus</taxon>
    </lineage>
</organism>
<dbReference type="CDD" id="cd20289">
    <property type="entry name" value="cupin_ADO"/>
    <property type="match status" value="1"/>
</dbReference>
<dbReference type="GO" id="GO:0017172">
    <property type="term" value="F:cysteine dioxygenase activity"/>
    <property type="evidence" value="ECO:0007669"/>
    <property type="project" value="UniProtKB-EC"/>
</dbReference>
<dbReference type="Gramene" id="KZM99154">
    <property type="protein sequence ID" value="KZM99154"/>
    <property type="gene ID" value="DCAR_013484"/>
</dbReference>
<evidence type="ECO:0000256" key="3">
    <source>
        <dbReference type="ARBA" id="ARBA00013133"/>
    </source>
</evidence>
<feature type="compositionally biased region" description="Basic residues" evidence="8">
    <location>
        <begin position="24"/>
        <end position="35"/>
    </location>
</feature>
<keyword evidence="6" id="KW-0408">Iron</keyword>
<keyword evidence="5" id="KW-0560">Oxidoreductase</keyword>
<accession>A0A165YRB0</accession>
<proteinExistence type="inferred from homology"/>
<dbReference type="Proteomes" id="UP000077755">
    <property type="component" value="Chromosome 4"/>
</dbReference>
<evidence type="ECO:0000313" key="9">
    <source>
        <dbReference type="EMBL" id="KZM99154.1"/>
    </source>
</evidence>
<dbReference type="InterPro" id="IPR014710">
    <property type="entry name" value="RmlC-like_jellyroll"/>
</dbReference>
<dbReference type="InterPro" id="IPR011051">
    <property type="entry name" value="RmlC_Cupin_sf"/>
</dbReference>
<evidence type="ECO:0000256" key="8">
    <source>
        <dbReference type="SAM" id="MobiDB-lite"/>
    </source>
</evidence>
<dbReference type="OrthoDB" id="271433at2759"/>
<dbReference type="EMBL" id="LNRQ01000004">
    <property type="protein sequence ID" value="KZM99154.1"/>
    <property type="molecule type" value="Genomic_DNA"/>
</dbReference>
<dbReference type="GO" id="GO:0046872">
    <property type="term" value="F:metal ion binding"/>
    <property type="evidence" value="ECO:0007669"/>
    <property type="project" value="UniProtKB-KW"/>
</dbReference>
<dbReference type="GO" id="GO:0070483">
    <property type="term" value="P:detection of hypoxia"/>
    <property type="evidence" value="ECO:0007669"/>
    <property type="project" value="UniProtKB-ARBA"/>
</dbReference>
<dbReference type="AlphaFoldDB" id="A0A165YRB0"/>
<dbReference type="PANTHER" id="PTHR22966">
    <property type="entry name" value="2-AMINOETHANETHIOL DIOXYGENASE"/>
    <property type="match status" value="1"/>
</dbReference>
<reference evidence="9" key="1">
    <citation type="journal article" date="2016" name="Nat. Genet.">
        <title>A high-quality carrot genome assembly provides new insights into carotenoid accumulation and asterid genome evolution.</title>
        <authorList>
            <person name="Iorizzo M."/>
            <person name="Ellison S."/>
            <person name="Senalik D."/>
            <person name="Zeng P."/>
            <person name="Satapoomin P."/>
            <person name="Huang J."/>
            <person name="Bowman M."/>
            <person name="Iovene M."/>
            <person name="Sanseverino W."/>
            <person name="Cavagnaro P."/>
            <person name="Yildiz M."/>
            <person name="Macko-Podgorni A."/>
            <person name="Moranska E."/>
            <person name="Grzebelus E."/>
            <person name="Grzebelus D."/>
            <person name="Ashrafi H."/>
            <person name="Zheng Z."/>
            <person name="Cheng S."/>
            <person name="Spooner D."/>
            <person name="Van Deynze A."/>
            <person name="Simon P."/>
        </authorList>
    </citation>
    <scope>NUCLEOTIDE SEQUENCE [LARGE SCALE GENOMIC DNA]</scope>
    <source>
        <tissue evidence="9">Leaf</tissue>
    </source>
</reference>
<dbReference type="OMA" id="PENSKMD"/>
<keyword evidence="4" id="KW-0479">Metal-binding</keyword>
<dbReference type="Gene3D" id="2.60.120.10">
    <property type="entry name" value="Jelly Rolls"/>
    <property type="match status" value="1"/>
</dbReference>
<comment type="catalytic activity">
    <reaction evidence="7">
        <text>L-cysteine + O2 = 3-sulfino-L-alanine + H(+)</text>
        <dbReference type="Rhea" id="RHEA:20441"/>
        <dbReference type="ChEBI" id="CHEBI:15378"/>
        <dbReference type="ChEBI" id="CHEBI:15379"/>
        <dbReference type="ChEBI" id="CHEBI:35235"/>
        <dbReference type="ChEBI" id="CHEBI:61085"/>
        <dbReference type="EC" id="1.13.11.20"/>
    </reaction>
    <physiologicalReaction direction="left-to-right" evidence="7">
        <dbReference type="Rhea" id="RHEA:20442"/>
    </physiologicalReaction>
</comment>
<protein>
    <recommendedName>
        <fullName evidence="3">cysteine dioxygenase</fullName>
        <ecNumber evidence="3">1.13.11.20</ecNumber>
    </recommendedName>
</protein>
<evidence type="ECO:0000256" key="7">
    <source>
        <dbReference type="ARBA" id="ARBA00024284"/>
    </source>
</evidence>
<evidence type="ECO:0000313" key="10">
    <source>
        <dbReference type="EMBL" id="WOG98209.1"/>
    </source>
</evidence>
<reference evidence="10" key="2">
    <citation type="submission" date="2022-03" db="EMBL/GenBank/DDBJ databases">
        <title>Draft title - Genomic analysis of global carrot germplasm unveils the trajectory of domestication and the origin of high carotenoid orange carrot.</title>
        <authorList>
            <person name="Iorizzo M."/>
            <person name="Ellison S."/>
            <person name="Senalik D."/>
            <person name="Macko-Podgorni A."/>
            <person name="Grzebelus D."/>
            <person name="Bostan H."/>
            <person name="Rolling W."/>
            <person name="Curaba J."/>
            <person name="Simon P."/>
        </authorList>
    </citation>
    <scope>NUCLEOTIDE SEQUENCE</scope>
    <source>
        <tissue evidence="10">Leaf</tissue>
    </source>
</reference>
<gene>
    <name evidence="9" type="ORF">DCAR_013484</name>
    <name evidence="10" type="ORF">DCAR_0417550</name>
</gene>
<dbReference type="EMBL" id="CP093346">
    <property type="protein sequence ID" value="WOG98209.1"/>
    <property type="molecule type" value="Genomic_DNA"/>
</dbReference>
<evidence type="ECO:0000256" key="1">
    <source>
        <dbReference type="ARBA" id="ARBA00001954"/>
    </source>
</evidence>
<evidence type="ECO:0000313" key="11">
    <source>
        <dbReference type="Proteomes" id="UP000077755"/>
    </source>
</evidence>
<comment type="similarity">
    <text evidence="2">Belongs to the cysteine dioxygenase family.</text>
</comment>
<feature type="region of interest" description="Disordered" evidence="8">
    <location>
        <begin position="1"/>
        <end position="38"/>
    </location>
</feature>
<comment type="cofactor">
    <cofactor evidence="1">
        <name>Fe(2+)</name>
        <dbReference type="ChEBI" id="CHEBI:29033"/>
    </cofactor>
</comment>
<dbReference type="EC" id="1.13.11.20" evidence="3"/>
<evidence type="ECO:0000256" key="4">
    <source>
        <dbReference type="ARBA" id="ARBA00022723"/>
    </source>
</evidence>
<dbReference type="SUPFAM" id="SSF51182">
    <property type="entry name" value="RmlC-like cupins"/>
    <property type="match status" value="1"/>
</dbReference>
<dbReference type="PANTHER" id="PTHR22966:SF63">
    <property type="entry name" value="CYSTEINE DIOXYGENASE"/>
    <property type="match status" value="1"/>
</dbReference>